<dbReference type="Pfam" id="PF18052">
    <property type="entry name" value="Rx_N"/>
    <property type="match status" value="1"/>
</dbReference>
<evidence type="ECO:0000256" key="1">
    <source>
        <dbReference type="ARBA" id="ARBA00022614"/>
    </source>
</evidence>
<keyword evidence="1" id="KW-0433">Leucine-rich repeat</keyword>
<evidence type="ECO:0000313" key="7">
    <source>
        <dbReference type="EMBL" id="KAL0404124.1"/>
    </source>
</evidence>
<keyword evidence="3" id="KW-0547">Nucleotide-binding</keyword>
<dbReference type="AlphaFoldDB" id="A0AAW2THK4"/>
<name>A0AAW2THK4_SESRA</name>
<dbReference type="SUPFAM" id="SSF52540">
    <property type="entry name" value="P-loop containing nucleoside triphosphate hydrolases"/>
    <property type="match status" value="1"/>
</dbReference>
<organism evidence="7">
    <name type="scientific">Sesamum radiatum</name>
    <name type="common">Black benniseed</name>
    <dbReference type="NCBI Taxonomy" id="300843"/>
    <lineage>
        <taxon>Eukaryota</taxon>
        <taxon>Viridiplantae</taxon>
        <taxon>Streptophyta</taxon>
        <taxon>Embryophyta</taxon>
        <taxon>Tracheophyta</taxon>
        <taxon>Spermatophyta</taxon>
        <taxon>Magnoliopsida</taxon>
        <taxon>eudicotyledons</taxon>
        <taxon>Gunneridae</taxon>
        <taxon>Pentapetalae</taxon>
        <taxon>asterids</taxon>
        <taxon>lamiids</taxon>
        <taxon>Lamiales</taxon>
        <taxon>Pedaliaceae</taxon>
        <taxon>Sesamum</taxon>
    </lineage>
</organism>
<protein>
    <submittedName>
        <fullName evidence="7">ToMV susceptible protein tm-2</fullName>
    </submittedName>
</protein>
<comment type="caution">
    <text evidence="7">The sequence shown here is derived from an EMBL/GenBank/DDBJ whole genome shotgun (WGS) entry which is preliminary data.</text>
</comment>
<keyword evidence="2" id="KW-0677">Repeat</keyword>
<dbReference type="InterPro" id="IPR042197">
    <property type="entry name" value="Apaf_helical"/>
</dbReference>
<evidence type="ECO:0000259" key="6">
    <source>
        <dbReference type="Pfam" id="PF18052"/>
    </source>
</evidence>
<keyword evidence="4" id="KW-0611">Plant defense</keyword>
<evidence type="ECO:0000256" key="3">
    <source>
        <dbReference type="ARBA" id="ARBA00022741"/>
    </source>
</evidence>
<dbReference type="PANTHER" id="PTHR23155:SF1228">
    <property type="entry name" value="NB-ARC DOMAIN CONTAINING PROTEIN, EXPRESSED"/>
    <property type="match status" value="1"/>
</dbReference>
<feature type="domain" description="NB-ARC" evidence="5">
    <location>
        <begin position="140"/>
        <end position="271"/>
    </location>
</feature>
<feature type="domain" description="Disease resistance N-terminal" evidence="6">
    <location>
        <begin position="7"/>
        <end position="71"/>
    </location>
</feature>
<dbReference type="PRINTS" id="PR00364">
    <property type="entry name" value="DISEASERSIST"/>
</dbReference>
<accession>A0AAW2THK4</accession>
<dbReference type="GO" id="GO:0043531">
    <property type="term" value="F:ADP binding"/>
    <property type="evidence" value="ECO:0007669"/>
    <property type="project" value="InterPro"/>
</dbReference>
<dbReference type="InterPro" id="IPR027417">
    <property type="entry name" value="P-loop_NTPase"/>
</dbReference>
<dbReference type="Gene3D" id="1.20.5.4130">
    <property type="match status" value="1"/>
</dbReference>
<sequence>MVKAGTRINNLKENISWTERKMRSLHSYLKDADSKRSTSHEVANLIIDIRDLAEDVVDILNEYFPHTESQGASGILSSAAKAISFDLAIEKSKRRVDDIENSMVRCGVTADPNAGAVIDAKLQDSRKSFLHAPGESKIFRPGVGKTTVGKRVYERTENRFEVSARVYVSQDPNLGELLLDIAKQVGLSKDKVQEDLYSLLKEKRFLIFLDDIWYTKTWDSLKNILQIDSGKGSRILVTCRYVDVCRYIGGERSLVPVDILGEKERKELFFHSILQPSEEPLPLVLREIGESILERCGGLPLAIVVMAGLLKAKERSEPAWNQIREEVNQGAQNDCSKTLALSYQDLPQN</sequence>
<dbReference type="PANTHER" id="PTHR23155">
    <property type="entry name" value="DISEASE RESISTANCE PROTEIN RP"/>
    <property type="match status" value="1"/>
</dbReference>
<dbReference type="GO" id="GO:0098542">
    <property type="term" value="P:defense response to other organism"/>
    <property type="evidence" value="ECO:0007669"/>
    <property type="project" value="TreeGrafter"/>
</dbReference>
<reference evidence="7" key="2">
    <citation type="journal article" date="2024" name="Plant">
        <title>Genomic evolution and insights into agronomic trait innovations of Sesamum species.</title>
        <authorList>
            <person name="Miao H."/>
            <person name="Wang L."/>
            <person name="Qu L."/>
            <person name="Liu H."/>
            <person name="Sun Y."/>
            <person name="Le M."/>
            <person name="Wang Q."/>
            <person name="Wei S."/>
            <person name="Zheng Y."/>
            <person name="Lin W."/>
            <person name="Duan Y."/>
            <person name="Cao H."/>
            <person name="Xiong S."/>
            <person name="Wang X."/>
            <person name="Wei L."/>
            <person name="Li C."/>
            <person name="Ma Q."/>
            <person name="Ju M."/>
            <person name="Zhao R."/>
            <person name="Li G."/>
            <person name="Mu C."/>
            <person name="Tian Q."/>
            <person name="Mei H."/>
            <person name="Zhang T."/>
            <person name="Gao T."/>
            <person name="Zhang H."/>
        </authorList>
    </citation>
    <scope>NUCLEOTIDE SEQUENCE</scope>
    <source>
        <strain evidence="7">G02</strain>
    </source>
</reference>
<evidence type="ECO:0000256" key="4">
    <source>
        <dbReference type="ARBA" id="ARBA00022821"/>
    </source>
</evidence>
<reference evidence="7" key="1">
    <citation type="submission" date="2020-06" db="EMBL/GenBank/DDBJ databases">
        <authorList>
            <person name="Li T."/>
            <person name="Hu X."/>
            <person name="Zhang T."/>
            <person name="Song X."/>
            <person name="Zhang H."/>
            <person name="Dai N."/>
            <person name="Sheng W."/>
            <person name="Hou X."/>
            <person name="Wei L."/>
        </authorList>
    </citation>
    <scope>NUCLEOTIDE SEQUENCE</scope>
    <source>
        <strain evidence="7">G02</strain>
        <tissue evidence="7">Leaf</tissue>
    </source>
</reference>
<proteinExistence type="predicted"/>
<dbReference type="EMBL" id="JACGWJ010000008">
    <property type="protein sequence ID" value="KAL0404124.1"/>
    <property type="molecule type" value="Genomic_DNA"/>
</dbReference>
<evidence type="ECO:0000256" key="2">
    <source>
        <dbReference type="ARBA" id="ARBA00022737"/>
    </source>
</evidence>
<gene>
    <name evidence="7" type="ORF">Sradi_2053200</name>
</gene>
<dbReference type="Gene3D" id="3.40.50.300">
    <property type="entry name" value="P-loop containing nucleotide triphosphate hydrolases"/>
    <property type="match status" value="1"/>
</dbReference>
<evidence type="ECO:0000259" key="5">
    <source>
        <dbReference type="Pfam" id="PF00931"/>
    </source>
</evidence>
<dbReference type="Gene3D" id="1.10.8.430">
    <property type="entry name" value="Helical domain of apoptotic protease-activating factors"/>
    <property type="match status" value="1"/>
</dbReference>
<dbReference type="InterPro" id="IPR002182">
    <property type="entry name" value="NB-ARC"/>
</dbReference>
<dbReference type="Pfam" id="PF00931">
    <property type="entry name" value="NB-ARC"/>
    <property type="match status" value="1"/>
</dbReference>
<dbReference type="InterPro" id="IPR044974">
    <property type="entry name" value="Disease_R_plants"/>
</dbReference>
<dbReference type="InterPro" id="IPR041118">
    <property type="entry name" value="Rx_N"/>
</dbReference>